<evidence type="ECO:0000313" key="6">
    <source>
        <dbReference type="Proteomes" id="UP000245670"/>
    </source>
</evidence>
<evidence type="ECO:0000256" key="4">
    <source>
        <dbReference type="PIRSR" id="PIRSR600760-2"/>
    </source>
</evidence>
<name>A0A2U2JF21_9FLAO</name>
<keyword evidence="6" id="KW-1185">Reference proteome</keyword>
<comment type="caution">
    <text evidence="5">The sequence shown here is derived from an EMBL/GenBank/DDBJ whole genome shotgun (WGS) entry which is preliminary data.</text>
</comment>
<dbReference type="Proteomes" id="UP000245670">
    <property type="component" value="Unassembled WGS sequence"/>
</dbReference>
<feature type="binding site" evidence="4">
    <location>
        <position position="74"/>
    </location>
    <ligand>
        <name>Mg(2+)</name>
        <dbReference type="ChEBI" id="CHEBI:18420"/>
        <label>1</label>
        <note>catalytic</note>
    </ligand>
</feature>
<reference evidence="5 6" key="1">
    <citation type="submission" date="2018-05" db="EMBL/GenBank/DDBJ databases">
        <title>Polaribacter aquimarinus sp. nov., isolated from sediment in a sediment of sea.</title>
        <authorList>
            <person name="Lu D."/>
        </authorList>
    </citation>
    <scope>NUCLEOTIDE SEQUENCE [LARGE SCALE GENOMIC DNA]</scope>
    <source>
        <strain evidence="5 6">ZY113</strain>
    </source>
</reference>
<dbReference type="GO" id="GO:0007165">
    <property type="term" value="P:signal transduction"/>
    <property type="evidence" value="ECO:0007669"/>
    <property type="project" value="TreeGrafter"/>
</dbReference>
<dbReference type="PRINTS" id="PR00377">
    <property type="entry name" value="IMPHPHTASES"/>
</dbReference>
<feature type="binding site" evidence="4">
    <location>
        <position position="92"/>
    </location>
    <ligand>
        <name>Mg(2+)</name>
        <dbReference type="ChEBI" id="CHEBI:18420"/>
        <label>1</label>
        <note>catalytic</note>
    </ligand>
</feature>
<accession>A0A2U2JF21</accession>
<dbReference type="GO" id="GO:0006020">
    <property type="term" value="P:inositol metabolic process"/>
    <property type="evidence" value="ECO:0007669"/>
    <property type="project" value="TreeGrafter"/>
</dbReference>
<evidence type="ECO:0000256" key="3">
    <source>
        <dbReference type="ARBA" id="ARBA00022842"/>
    </source>
</evidence>
<dbReference type="Gene3D" id="3.40.190.80">
    <property type="match status" value="1"/>
</dbReference>
<feature type="binding site" evidence="4">
    <location>
        <position position="229"/>
    </location>
    <ligand>
        <name>Mg(2+)</name>
        <dbReference type="ChEBI" id="CHEBI:18420"/>
        <label>1</label>
        <note>catalytic</note>
    </ligand>
</feature>
<organism evidence="5 6">
    <name type="scientific">Polaribacter aquimarinus</name>
    <dbReference type="NCBI Taxonomy" id="2100726"/>
    <lineage>
        <taxon>Bacteria</taxon>
        <taxon>Pseudomonadati</taxon>
        <taxon>Bacteroidota</taxon>
        <taxon>Flavobacteriia</taxon>
        <taxon>Flavobacteriales</taxon>
        <taxon>Flavobacteriaceae</taxon>
    </lineage>
</organism>
<gene>
    <name evidence="5" type="ORF">DIS07_03125</name>
</gene>
<evidence type="ECO:0000256" key="2">
    <source>
        <dbReference type="ARBA" id="ARBA00022801"/>
    </source>
</evidence>
<dbReference type="GO" id="GO:0008934">
    <property type="term" value="F:inositol monophosphate 1-phosphatase activity"/>
    <property type="evidence" value="ECO:0007669"/>
    <property type="project" value="TreeGrafter"/>
</dbReference>
<sequence>MDFQHLTNIAIEAALAAGKIIQKYIDKDIDVATKIGGNTLASLVVTKVDTACEHIILEHLIPTCTTYDLGLLTEETEDNQSRFEKDYFWCVDPMDGTLAFINKHPGFSVAIALVSKEGIPYIGVVYNPSTNTIYTAIKDKGAFKNGKPWQLTQPKSFLTYVTDKTLSNSPNQDKIKDILHKKVKELGLQGYQEISGAGSVLNAMLVAENTPALLLKLPKEEQGGGSLWDFAATVCIFKELGLQATNFTGETLGLNAKESTFMNQLGICYASFKSD</sequence>
<dbReference type="SUPFAM" id="SSF56655">
    <property type="entry name" value="Carbohydrate phosphatase"/>
    <property type="match status" value="1"/>
</dbReference>
<dbReference type="PANTHER" id="PTHR20854:SF4">
    <property type="entry name" value="INOSITOL-1-MONOPHOSPHATASE-RELATED"/>
    <property type="match status" value="1"/>
</dbReference>
<keyword evidence="2" id="KW-0378">Hydrolase</keyword>
<protein>
    <submittedName>
        <fullName evidence="5">Inositol monophosphatase</fullName>
    </submittedName>
</protein>
<dbReference type="InterPro" id="IPR000760">
    <property type="entry name" value="Inositol_monophosphatase-like"/>
</dbReference>
<comment type="cofactor">
    <cofactor evidence="4">
        <name>Mg(2+)</name>
        <dbReference type="ChEBI" id="CHEBI:18420"/>
    </cofactor>
</comment>
<keyword evidence="3 4" id="KW-0460">Magnesium</keyword>
<dbReference type="InterPro" id="IPR020583">
    <property type="entry name" value="Inositol_monoP_metal-BS"/>
</dbReference>
<dbReference type="Pfam" id="PF00459">
    <property type="entry name" value="Inositol_P"/>
    <property type="match status" value="1"/>
</dbReference>
<keyword evidence="1 4" id="KW-0479">Metal-binding</keyword>
<dbReference type="OrthoDB" id="9772456at2"/>
<dbReference type="PANTHER" id="PTHR20854">
    <property type="entry name" value="INOSITOL MONOPHOSPHATASE"/>
    <property type="match status" value="1"/>
</dbReference>
<dbReference type="Gene3D" id="3.30.540.10">
    <property type="entry name" value="Fructose-1,6-Bisphosphatase, subunit A, domain 1"/>
    <property type="match status" value="1"/>
</dbReference>
<evidence type="ECO:0000313" key="5">
    <source>
        <dbReference type="EMBL" id="PWG06947.1"/>
    </source>
</evidence>
<dbReference type="PROSITE" id="PS00629">
    <property type="entry name" value="IMP_1"/>
    <property type="match status" value="1"/>
</dbReference>
<feature type="binding site" evidence="4">
    <location>
        <position position="95"/>
    </location>
    <ligand>
        <name>Mg(2+)</name>
        <dbReference type="ChEBI" id="CHEBI:18420"/>
        <label>1</label>
        <note>catalytic</note>
    </ligand>
</feature>
<dbReference type="AlphaFoldDB" id="A0A2U2JF21"/>
<evidence type="ECO:0000256" key="1">
    <source>
        <dbReference type="ARBA" id="ARBA00022723"/>
    </source>
</evidence>
<dbReference type="GO" id="GO:0046872">
    <property type="term" value="F:metal ion binding"/>
    <property type="evidence" value="ECO:0007669"/>
    <property type="project" value="UniProtKB-KW"/>
</dbReference>
<dbReference type="EMBL" id="QFFG01000001">
    <property type="protein sequence ID" value="PWG06947.1"/>
    <property type="molecule type" value="Genomic_DNA"/>
</dbReference>
<proteinExistence type="predicted"/>